<accession>A0A0J1GVF1</accession>
<dbReference type="AlphaFoldDB" id="A0A0J1GVF1"/>
<reference evidence="1 2" key="1">
    <citation type="submission" date="2015-05" db="EMBL/GenBank/DDBJ databases">
        <title>Photobacterium galathea sp. nov.</title>
        <authorList>
            <person name="Machado H."/>
            <person name="Gram L."/>
        </authorList>
    </citation>
    <scope>NUCLEOTIDE SEQUENCE [LARGE SCALE GENOMIC DNA]</scope>
    <source>
        <strain evidence="1 2">CGMCC 1.12159</strain>
    </source>
</reference>
<proteinExistence type="predicted"/>
<organism evidence="1 2">
    <name type="scientific">Photobacterium aquae</name>
    <dbReference type="NCBI Taxonomy" id="1195763"/>
    <lineage>
        <taxon>Bacteria</taxon>
        <taxon>Pseudomonadati</taxon>
        <taxon>Pseudomonadota</taxon>
        <taxon>Gammaproteobacteria</taxon>
        <taxon>Vibrionales</taxon>
        <taxon>Vibrionaceae</taxon>
        <taxon>Photobacterium</taxon>
    </lineage>
</organism>
<dbReference type="PATRIC" id="fig|1195763.3.peg.3991"/>
<dbReference type="Proteomes" id="UP000036097">
    <property type="component" value="Unassembled WGS sequence"/>
</dbReference>
<comment type="caution">
    <text evidence="1">The sequence shown here is derived from an EMBL/GenBank/DDBJ whole genome shotgun (WGS) entry which is preliminary data.</text>
</comment>
<name>A0A0J1GVF1_9GAMM</name>
<evidence type="ECO:0000313" key="1">
    <source>
        <dbReference type="EMBL" id="KLV03616.1"/>
    </source>
</evidence>
<protein>
    <submittedName>
        <fullName evidence="1">Uncharacterized protein</fullName>
    </submittedName>
</protein>
<evidence type="ECO:0000313" key="2">
    <source>
        <dbReference type="Proteomes" id="UP000036097"/>
    </source>
</evidence>
<dbReference type="EMBL" id="LDOT01000030">
    <property type="protein sequence ID" value="KLV03616.1"/>
    <property type="molecule type" value="Genomic_DNA"/>
</dbReference>
<gene>
    <name evidence="1" type="ORF">ABT56_18665</name>
</gene>
<sequence>MGGLTALTAQVSGGDTADFTHDFFLLIVIKSTPQLNFFHCTVATAANTVVIFAFCNTRGLHDGLELDG</sequence>
<keyword evidence="2" id="KW-1185">Reference proteome</keyword>